<evidence type="ECO:0000256" key="6">
    <source>
        <dbReference type="ARBA" id="ARBA00022840"/>
    </source>
</evidence>
<evidence type="ECO:0000256" key="9">
    <source>
        <dbReference type="SAM" id="SignalP"/>
    </source>
</evidence>
<feature type="chain" id="PRO_5042238957" description="2-amino-4-hydroxy-6-hydroxymethyldihydropteridine diphosphokinase" evidence="9">
    <location>
        <begin position="28"/>
        <end position="286"/>
    </location>
</feature>
<keyword evidence="12" id="KW-1185">Reference proteome</keyword>
<feature type="signal peptide" evidence="9">
    <location>
        <begin position="1"/>
        <end position="27"/>
    </location>
</feature>
<feature type="domain" description="7,8-dihydro-6-hydroxymethylpterin-pyrophosphokinase" evidence="10">
    <location>
        <begin position="195"/>
        <end position="251"/>
    </location>
</feature>
<dbReference type="GO" id="GO:0005524">
    <property type="term" value="F:ATP binding"/>
    <property type="evidence" value="ECO:0007669"/>
    <property type="project" value="UniProtKB-KW"/>
</dbReference>
<evidence type="ECO:0000256" key="7">
    <source>
        <dbReference type="ARBA" id="ARBA00022909"/>
    </source>
</evidence>
<proteinExistence type="predicted"/>
<keyword evidence="5" id="KW-0418">Kinase</keyword>
<comment type="caution">
    <text evidence="11">The sequence shown here is derived from an EMBL/GenBank/DDBJ whole genome shotgun (WGS) entry which is preliminary data.</text>
</comment>
<dbReference type="EC" id="2.7.6.3" evidence="2"/>
<comment type="pathway">
    <text evidence="1">Cofactor biosynthesis; tetrahydrofolate biosynthesis; 2-amino-4-hydroxy-6-hydroxymethyl-7,8-dihydropteridine diphosphate from 7,8-dihydroneopterin triphosphate: step 4/4.</text>
</comment>
<sequence length="286" mass="30962">MKYYVCFLSAFLLTAFLHLSAPAGVFAQNKSDTAIGTQIEDRETEDSQYEGYSLPQHYYGLILNKSGEPLYSYQRDNIRGNAGYFNLMAQNTTAQPGTQSTGDAGQTAATDANKAPATAAADTTPENTTTQSKELPENFQPPMKNIFLNTLFGGVTGGLLGIGIGSLTSSSGTLGDILSIALRGATIGTVAGCITEQELGRLRTGKRWDNRLIDIDILLIGQQIHQLPELTVPHYQLHLRDFFLIPLAEIACDTSIPPEGLTPVQLLRRIPKEYLTSPEPTGITLP</sequence>
<keyword evidence="7" id="KW-0289">Folate biosynthesis</keyword>
<reference evidence="11" key="3">
    <citation type="submission" date="2023-05" db="EMBL/GenBank/DDBJ databases">
        <authorList>
            <person name="Smith C.H."/>
        </authorList>
    </citation>
    <scope>NUCLEOTIDE SEQUENCE</scope>
    <source>
        <strain evidence="11">CHS0354</strain>
        <tissue evidence="11">Mantle</tissue>
    </source>
</reference>
<keyword evidence="9" id="KW-0732">Signal</keyword>
<evidence type="ECO:0000313" key="12">
    <source>
        <dbReference type="Proteomes" id="UP001195483"/>
    </source>
</evidence>
<evidence type="ECO:0000256" key="5">
    <source>
        <dbReference type="ARBA" id="ARBA00022777"/>
    </source>
</evidence>
<evidence type="ECO:0000259" key="10">
    <source>
        <dbReference type="Pfam" id="PF01288"/>
    </source>
</evidence>
<organism evidence="11 12">
    <name type="scientific">Potamilus streckersoni</name>
    <dbReference type="NCBI Taxonomy" id="2493646"/>
    <lineage>
        <taxon>Eukaryota</taxon>
        <taxon>Metazoa</taxon>
        <taxon>Spiralia</taxon>
        <taxon>Lophotrochozoa</taxon>
        <taxon>Mollusca</taxon>
        <taxon>Bivalvia</taxon>
        <taxon>Autobranchia</taxon>
        <taxon>Heteroconchia</taxon>
        <taxon>Palaeoheterodonta</taxon>
        <taxon>Unionida</taxon>
        <taxon>Unionoidea</taxon>
        <taxon>Unionidae</taxon>
        <taxon>Ambleminae</taxon>
        <taxon>Lampsilini</taxon>
        <taxon>Potamilus</taxon>
    </lineage>
</organism>
<gene>
    <name evidence="11" type="ORF">CHS0354_030071</name>
</gene>
<feature type="region of interest" description="Disordered" evidence="8">
    <location>
        <begin position="93"/>
        <end position="139"/>
    </location>
</feature>
<reference evidence="11" key="1">
    <citation type="journal article" date="2021" name="Genome Biol. Evol.">
        <title>A High-Quality Reference Genome for a Parasitic Bivalve with Doubly Uniparental Inheritance (Bivalvia: Unionida).</title>
        <authorList>
            <person name="Smith C.H."/>
        </authorList>
    </citation>
    <scope>NUCLEOTIDE SEQUENCE</scope>
    <source>
        <strain evidence="11">CHS0354</strain>
    </source>
</reference>
<evidence type="ECO:0000313" key="11">
    <source>
        <dbReference type="EMBL" id="KAK3575739.1"/>
    </source>
</evidence>
<evidence type="ECO:0000256" key="1">
    <source>
        <dbReference type="ARBA" id="ARBA00005051"/>
    </source>
</evidence>
<evidence type="ECO:0000256" key="2">
    <source>
        <dbReference type="ARBA" id="ARBA00013253"/>
    </source>
</evidence>
<dbReference type="NCBIfam" id="TIGR01498">
    <property type="entry name" value="folK"/>
    <property type="match status" value="1"/>
</dbReference>
<dbReference type="SUPFAM" id="SSF55083">
    <property type="entry name" value="6-hydroxymethyl-7,8-dihydropterin pyrophosphokinase, HPPK"/>
    <property type="match status" value="1"/>
</dbReference>
<dbReference type="InterPro" id="IPR000550">
    <property type="entry name" value="Hppk"/>
</dbReference>
<protein>
    <recommendedName>
        <fullName evidence="2">2-amino-4-hydroxy-6-hydroxymethyldihydropteridine diphosphokinase</fullName>
        <ecNumber evidence="2">2.7.6.3</ecNumber>
    </recommendedName>
</protein>
<evidence type="ECO:0000256" key="3">
    <source>
        <dbReference type="ARBA" id="ARBA00022679"/>
    </source>
</evidence>
<evidence type="ECO:0000256" key="8">
    <source>
        <dbReference type="SAM" id="MobiDB-lite"/>
    </source>
</evidence>
<reference evidence="11" key="2">
    <citation type="journal article" date="2021" name="Genome Biol. Evol.">
        <title>Developing a high-quality reference genome for a parasitic bivalve with doubly uniparental inheritance (Bivalvia: Unionida).</title>
        <authorList>
            <person name="Smith C.H."/>
        </authorList>
    </citation>
    <scope>NUCLEOTIDE SEQUENCE</scope>
    <source>
        <strain evidence="11">CHS0354</strain>
        <tissue evidence="11">Mantle</tissue>
    </source>
</reference>
<accession>A0AAE0RLC7</accession>
<dbReference type="Pfam" id="PF01288">
    <property type="entry name" value="HPPK"/>
    <property type="match status" value="1"/>
</dbReference>
<dbReference type="Proteomes" id="UP001195483">
    <property type="component" value="Unassembled WGS sequence"/>
</dbReference>
<keyword evidence="6" id="KW-0067">ATP-binding</keyword>
<evidence type="ECO:0000256" key="4">
    <source>
        <dbReference type="ARBA" id="ARBA00022741"/>
    </source>
</evidence>
<dbReference type="EMBL" id="JAEAOA010001795">
    <property type="protein sequence ID" value="KAK3575739.1"/>
    <property type="molecule type" value="Genomic_DNA"/>
</dbReference>
<name>A0AAE0RLC7_9BIVA</name>
<dbReference type="AlphaFoldDB" id="A0AAE0RLC7"/>
<dbReference type="GO" id="GO:0046656">
    <property type="term" value="P:folic acid biosynthetic process"/>
    <property type="evidence" value="ECO:0007669"/>
    <property type="project" value="UniProtKB-KW"/>
</dbReference>
<feature type="compositionally biased region" description="Low complexity" evidence="8">
    <location>
        <begin position="97"/>
        <end position="130"/>
    </location>
</feature>
<dbReference type="Gene3D" id="3.30.70.560">
    <property type="entry name" value="7,8-Dihydro-6-hydroxymethylpterin-pyrophosphokinase HPPK"/>
    <property type="match status" value="1"/>
</dbReference>
<keyword evidence="4" id="KW-0547">Nucleotide-binding</keyword>
<dbReference type="InterPro" id="IPR035907">
    <property type="entry name" value="Hppk_sf"/>
</dbReference>
<dbReference type="PANTHER" id="PTHR43071:SF1">
    <property type="entry name" value="2-AMINO-4-HYDROXY-6-HYDROXYMETHYLDIHYDROPTERIDINE PYROPHOSPHOKINASE"/>
    <property type="match status" value="1"/>
</dbReference>
<dbReference type="GO" id="GO:0003848">
    <property type="term" value="F:2-amino-4-hydroxy-6-hydroxymethyldihydropteridine diphosphokinase activity"/>
    <property type="evidence" value="ECO:0007669"/>
    <property type="project" value="UniProtKB-EC"/>
</dbReference>
<dbReference type="PANTHER" id="PTHR43071">
    <property type="entry name" value="2-AMINO-4-HYDROXY-6-HYDROXYMETHYLDIHYDROPTERIDINE PYROPHOSPHOKINASE"/>
    <property type="match status" value="1"/>
</dbReference>
<dbReference type="GO" id="GO:0016301">
    <property type="term" value="F:kinase activity"/>
    <property type="evidence" value="ECO:0007669"/>
    <property type="project" value="UniProtKB-KW"/>
</dbReference>
<keyword evidence="3" id="KW-0808">Transferase</keyword>